<evidence type="ECO:0000256" key="3">
    <source>
        <dbReference type="ARBA" id="ARBA00010617"/>
    </source>
</evidence>
<dbReference type="EMBL" id="JADNYJ010000194">
    <property type="protein sequence ID" value="KAF8875598.1"/>
    <property type="molecule type" value="Genomic_DNA"/>
</dbReference>
<evidence type="ECO:0000256" key="6">
    <source>
        <dbReference type="ARBA" id="ARBA00023002"/>
    </source>
</evidence>
<evidence type="ECO:0000313" key="12">
    <source>
        <dbReference type="Proteomes" id="UP000724874"/>
    </source>
</evidence>
<comment type="cofactor">
    <cofactor evidence="1 9">
        <name>heme</name>
        <dbReference type="ChEBI" id="CHEBI:30413"/>
    </cofactor>
</comment>
<keyword evidence="5 9" id="KW-0479">Metal-binding</keyword>
<keyword evidence="6 10" id="KW-0560">Oxidoreductase</keyword>
<evidence type="ECO:0000313" key="11">
    <source>
        <dbReference type="EMBL" id="KAF8875598.1"/>
    </source>
</evidence>
<keyword evidence="7 9" id="KW-0408">Iron</keyword>
<proteinExistence type="inferred from homology"/>
<evidence type="ECO:0000256" key="9">
    <source>
        <dbReference type="PIRSR" id="PIRSR602401-1"/>
    </source>
</evidence>
<dbReference type="AlphaFoldDB" id="A0A9P5N8Z3"/>
<evidence type="ECO:0000256" key="4">
    <source>
        <dbReference type="ARBA" id="ARBA00022617"/>
    </source>
</evidence>
<keyword evidence="8 10" id="KW-0503">Monooxygenase</keyword>
<dbReference type="GO" id="GO:0020037">
    <property type="term" value="F:heme binding"/>
    <property type="evidence" value="ECO:0007669"/>
    <property type="project" value="InterPro"/>
</dbReference>
<feature type="binding site" description="axial binding residue" evidence="9">
    <location>
        <position position="476"/>
    </location>
    <ligand>
        <name>heme</name>
        <dbReference type="ChEBI" id="CHEBI:30413"/>
    </ligand>
    <ligandPart>
        <name>Fe</name>
        <dbReference type="ChEBI" id="CHEBI:18248"/>
    </ligandPart>
</feature>
<protein>
    <submittedName>
        <fullName evidence="11">Cytochrome P450</fullName>
    </submittedName>
</protein>
<dbReference type="InterPro" id="IPR050364">
    <property type="entry name" value="Cytochrome_P450_fung"/>
</dbReference>
<dbReference type="PRINTS" id="PR00463">
    <property type="entry name" value="EP450I"/>
</dbReference>
<name>A0A9P5N8Z3_GYMJU</name>
<dbReference type="PROSITE" id="PS00086">
    <property type="entry name" value="CYTOCHROME_P450"/>
    <property type="match status" value="1"/>
</dbReference>
<organism evidence="11 12">
    <name type="scientific">Gymnopilus junonius</name>
    <name type="common">Spectacular rustgill mushroom</name>
    <name type="synonym">Gymnopilus spectabilis subsp. junonius</name>
    <dbReference type="NCBI Taxonomy" id="109634"/>
    <lineage>
        <taxon>Eukaryota</taxon>
        <taxon>Fungi</taxon>
        <taxon>Dikarya</taxon>
        <taxon>Basidiomycota</taxon>
        <taxon>Agaricomycotina</taxon>
        <taxon>Agaricomycetes</taxon>
        <taxon>Agaricomycetidae</taxon>
        <taxon>Agaricales</taxon>
        <taxon>Agaricineae</taxon>
        <taxon>Hymenogastraceae</taxon>
        <taxon>Gymnopilus</taxon>
    </lineage>
</organism>
<sequence>MLNGMSMTKFIPAACVLIVLSLFVVFYSLVLGPNDPNRPPGPPRGFFALNKTAAGVPPWKAFTQLHKKFGSVVSLYQGKTLVVVLGTVKAATDLLDKRGSIYSSRPRNIMASELMSGGMRGLTMPYGNRWRGWRSLMHAGMGIEASNGYKTLQSIESKILLRDLLTETDLTRYAAHLRRFAISIVYCITYGRRVTSLDDPLVVANHKTDESALISMSIRYNLIAIFRLHNVRRAKYFILRLIRIGFTIMPPATGKYIVESWPFLLKLPHFLQWFRHAPLRQRASDSKLYLYLMNTVHKQMESGAAPQSIARRAIERQKEFGLNDLETAFALSAPFTAGVGTTLAALDVFFLAMLHYPAVMHRAQEEIEAVVGKDRLPEFDDAKSLPYINAMIKEVLRWRPIAPLGVAHSVIADDTYQDMSIPNGSTVFANIYSMSKGEEMFPSPDDFDPERYLEPSHQGEASPHSTFFFGFGRRICPGMHVAHNSLFIVIARILSAFNIQLPKGSALPSKVSEDFIGGLVIRPKPFVYQLEPRDKSVSSPGHVDIGILVEEEYRRALDEAKGWM</sequence>
<comment type="pathway">
    <text evidence="2">Secondary metabolite biosynthesis.</text>
</comment>
<dbReference type="GO" id="GO:0004497">
    <property type="term" value="F:monooxygenase activity"/>
    <property type="evidence" value="ECO:0007669"/>
    <property type="project" value="UniProtKB-KW"/>
</dbReference>
<keyword evidence="12" id="KW-1185">Reference proteome</keyword>
<evidence type="ECO:0000256" key="7">
    <source>
        <dbReference type="ARBA" id="ARBA00023004"/>
    </source>
</evidence>
<dbReference type="Gene3D" id="1.10.630.10">
    <property type="entry name" value="Cytochrome P450"/>
    <property type="match status" value="1"/>
</dbReference>
<dbReference type="Proteomes" id="UP000724874">
    <property type="component" value="Unassembled WGS sequence"/>
</dbReference>
<dbReference type="CDD" id="cd11065">
    <property type="entry name" value="CYP64-like"/>
    <property type="match status" value="1"/>
</dbReference>
<dbReference type="InterPro" id="IPR002401">
    <property type="entry name" value="Cyt_P450_E_grp-I"/>
</dbReference>
<evidence type="ECO:0000256" key="2">
    <source>
        <dbReference type="ARBA" id="ARBA00005179"/>
    </source>
</evidence>
<evidence type="ECO:0000256" key="10">
    <source>
        <dbReference type="RuleBase" id="RU000461"/>
    </source>
</evidence>
<dbReference type="Pfam" id="PF00067">
    <property type="entry name" value="p450"/>
    <property type="match status" value="1"/>
</dbReference>
<accession>A0A9P5N8Z3</accession>
<dbReference type="OrthoDB" id="1055148at2759"/>
<evidence type="ECO:0000256" key="8">
    <source>
        <dbReference type="ARBA" id="ARBA00023033"/>
    </source>
</evidence>
<dbReference type="SUPFAM" id="SSF48264">
    <property type="entry name" value="Cytochrome P450"/>
    <property type="match status" value="1"/>
</dbReference>
<gene>
    <name evidence="11" type="ORF">CPB84DRAFT_1829136</name>
</gene>
<dbReference type="PANTHER" id="PTHR46300">
    <property type="entry name" value="P450, PUTATIVE (EUROFUNG)-RELATED-RELATED"/>
    <property type="match status" value="1"/>
</dbReference>
<comment type="caution">
    <text evidence="11">The sequence shown here is derived from an EMBL/GenBank/DDBJ whole genome shotgun (WGS) entry which is preliminary data.</text>
</comment>
<dbReference type="PRINTS" id="PR00385">
    <property type="entry name" value="P450"/>
</dbReference>
<reference evidence="11" key="1">
    <citation type="submission" date="2020-11" db="EMBL/GenBank/DDBJ databases">
        <authorList>
            <consortium name="DOE Joint Genome Institute"/>
            <person name="Ahrendt S."/>
            <person name="Riley R."/>
            <person name="Andreopoulos W."/>
            <person name="LaButti K."/>
            <person name="Pangilinan J."/>
            <person name="Ruiz-duenas F.J."/>
            <person name="Barrasa J.M."/>
            <person name="Sanchez-Garcia M."/>
            <person name="Camarero S."/>
            <person name="Miyauchi S."/>
            <person name="Serrano A."/>
            <person name="Linde D."/>
            <person name="Babiker R."/>
            <person name="Drula E."/>
            <person name="Ayuso-Fernandez I."/>
            <person name="Pacheco R."/>
            <person name="Padilla G."/>
            <person name="Ferreira P."/>
            <person name="Barriuso J."/>
            <person name="Kellner H."/>
            <person name="Castanera R."/>
            <person name="Alfaro M."/>
            <person name="Ramirez L."/>
            <person name="Pisabarro A.G."/>
            <person name="Kuo A."/>
            <person name="Tritt A."/>
            <person name="Lipzen A."/>
            <person name="He G."/>
            <person name="Yan M."/>
            <person name="Ng V."/>
            <person name="Cullen D."/>
            <person name="Martin F."/>
            <person name="Rosso M.-N."/>
            <person name="Henrissat B."/>
            <person name="Hibbett D."/>
            <person name="Martinez A.T."/>
            <person name="Grigoriev I.V."/>
        </authorList>
    </citation>
    <scope>NUCLEOTIDE SEQUENCE</scope>
    <source>
        <strain evidence="11">AH 44721</strain>
    </source>
</reference>
<comment type="similarity">
    <text evidence="3 10">Belongs to the cytochrome P450 family.</text>
</comment>
<dbReference type="InterPro" id="IPR001128">
    <property type="entry name" value="Cyt_P450"/>
</dbReference>
<dbReference type="GO" id="GO:0005506">
    <property type="term" value="F:iron ion binding"/>
    <property type="evidence" value="ECO:0007669"/>
    <property type="project" value="InterPro"/>
</dbReference>
<evidence type="ECO:0000256" key="5">
    <source>
        <dbReference type="ARBA" id="ARBA00022723"/>
    </source>
</evidence>
<keyword evidence="4 9" id="KW-0349">Heme</keyword>
<evidence type="ECO:0000256" key="1">
    <source>
        <dbReference type="ARBA" id="ARBA00001971"/>
    </source>
</evidence>
<dbReference type="GO" id="GO:0016705">
    <property type="term" value="F:oxidoreductase activity, acting on paired donors, with incorporation or reduction of molecular oxygen"/>
    <property type="evidence" value="ECO:0007669"/>
    <property type="project" value="InterPro"/>
</dbReference>
<dbReference type="InterPro" id="IPR017972">
    <property type="entry name" value="Cyt_P450_CS"/>
</dbReference>
<dbReference type="InterPro" id="IPR036396">
    <property type="entry name" value="Cyt_P450_sf"/>
</dbReference>